<evidence type="ECO:0000313" key="3">
    <source>
        <dbReference type="Proteomes" id="UP001570846"/>
    </source>
</evidence>
<comment type="caution">
    <text evidence="2">The sequence shown here is derived from an EMBL/GenBank/DDBJ whole genome shotgun (WGS) entry which is preliminary data.</text>
</comment>
<organism evidence="2 3">
    <name type="scientific">Rufibacter glacialis</name>
    <dbReference type="NCBI Taxonomy" id="1259555"/>
    <lineage>
        <taxon>Bacteria</taxon>
        <taxon>Pseudomonadati</taxon>
        <taxon>Bacteroidota</taxon>
        <taxon>Cytophagia</taxon>
        <taxon>Cytophagales</taxon>
        <taxon>Hymenobacteraceae</taxon>
        <taxon>Rufibacter</taxon>
    </lineage>
</organism>
<feature type="domain" description="DUF3108" evidence="1">
    <location>
        <begin position="44"/>
        <end position="228"/>
    </location>
</feature>
<dbReference type="Gene3D" id="2.40.360.20">
    <property type="match status" value="1"/>
</dbReference>
<name>A0ABV4RBB9_9BACT</name>
<dbReference type="Proteomes" id="UP001570846">
    <property type="component" value="Unassembled WGS sequence"/>
</dbReference>
<dbReference type="InterPro" id="IPR049279">
    <property type="entry name" value="DUF3108-like"/>
</dbReference>
<evidence type="ECO:0000259" key="1">
    <source>
        <dbReference type="Pfam" id="PF21347"/>
    </source>
</evidence>
<dbReference type="RefSeq" id="WP_192576603.1">
    <property type="nucleotide sequence ID" value="NZ_BMMG01000003.1"/>
</dbReference>
<proteinExistence type="predicted"/>
<protein>
    <recommendedName>
        <fullName evidence="1">DUF3108 domain-containing protein</fullName>
    </recommendedName>
</protein>
<keyword evidence="3" id="KW-1185">Reference proteome</keyword>
<evidence type="ECO:0000313" key="2">
    <source>
        <dbReference type="EMBL" id="MFA1770412.1"/>
    </source>
</evidence>
<reference evidence="2 3" key="1">
    <citation type="submission" date="2024-08" db="EMBL/GenBank/DDBJ databases">
        <authorList>
            <person name="Wei W."/>
        </authorList>
    </citation>
    <scope>NUCLEOTIDE SEQUENCE [LARGE SCALE GENOMIC DNA]</scope>
    <source>
        <strain evidence="2 3">XU2</strain>
    </source>
</reference>
<gene>
    <name evidence="2" type="ORF">ACD591_03850</name>
</gene>
<dbReference type="EMBL" id="JBGOGF010000002">
    <property type="protein sequence ID" value="MFA1770412.1"/>
    <property type="molecule type" value="Genomic_DNA"/>
</dbReference>
<dbReference type="Pfam" id="PF21347">
    <property type="entry name" value="DUF3108_like"/>
    <property type="match status" value="1"/>
</dbReference>
<sequence>MMKNHFMAKGLVWLLGAWALPEETKAQECLQPLGLSKNTEFVYQVTDKGRNHGKVTNKVVQQAADKKGVYVTTFKSARISNTNRSSTSEEYQIRCSKDTIYVDAMLLLREQVLKTFEGQDFTYSPVDIAYPLQMKVGQKLPNGSLGVKARSTNSHVSQIKMAAINRKVDAQEKITTPAGTFDAFKISYQYVVDLDAMGLPLRDVFQVEEYFSPEHGLIKCQFTTKRGKKAKGLELISKRSPAQALQK</sequence>
<accession>A0ABV4RBB9</accession>